<evidence type="ECO:0000313" key="2">
    <source>
        <dbReference type="Proteomes" id="UP001308005"/>
    </source>
</evidence>
<comment type="caution">
    <text evidence="1">The sequence shown here is derived from an EMBL/GenBank/DDBJ whole genome shotgun (WGS) entry which is preliminary data.</text>
</comment>
<dbReference type="Proteomes" id="UP001308005">
    <property type="component" value="Unassembled WGS sequence"/>
</dbReference>
<gene>
    <name evidence="1" type="ORF">VSS37_05150</name>
</gene>
<keyword evidence="2" id="KW-1185">Reference proteome</keyword>
<feature type="non-terminal residue" evidence="1">
    <location>
        <position position="68"/>
    </location>
</feature>
<accession>A0ABU6CV06</accession>
<proteinExistence type="predicted"/>
<sequence>MIDNMPFSQPRFDWYQVTFRAGYQPEEIFCEALRHWELSDVVQARPRFRQYCHHRCKTDPPHQLKTDP</sequence>
<protein>
    <submittedName>
        <fullName evidence="1">Uncharacterized protein</fullName>
    </submittedName>
</protein>
<organism evidence="1 2">
    <name type="scientific">Candidatus Thiothrix phosphatis</name>
    <dbReference type="NCBI Taxonomy" id="3112415"/>
    <lineage>
        <taxon>Bacteria</taxon>
        <taxon>Pseudomonadati</taxon>
        <taxon>Pseudomonadota</taxon>
        <taxon>Gammaproteobacteria</taxon>
        <taxon>Thiotrichales</taxon>
        <taxon>Thiotrichaceae</taxon>
        <taxon>Thiothrix</taxon>
    </lineage>
</organism>
<name>A0ABU6CV06_9GAMM</name>
<reference evidence="1 2" key="2">
    <citation type="submission" date="2024-01" db="EMBL/GenBank/DDBJ databases">
        <authorList>
            <person name="Xie X."/>
        </authorList>
    </citation>
    <scope>NUCLEOTIDE SEQUENCE [LARGE SCALE GENOMIC DNA]</scope>
    <source>
        <strain evidence="1">SCUT-1</strain>
    </source>
</reference>
<evidence type="ECO:0000313" key="1">
    <source>
        <dbReference type="EMBL" id="MEB4590357.1"/>
    </source>
</evidence>
<dbReference type="RefSeq" id="WP_324693647.1">
    <property type="nucleotide sequence ID" value="NZ_JAYMYJ010000042.1"/>
</dbReference>
<dbReference type="EMBL" id="JAYMYJ010000042">
    <property type="protein sequence ID" value="MEB4590357.1"/>
    <property type="molecule type" value="Genomic_DNA"/>
</dbReference>
<reference evidence="2" key="1">
    <citation type="submission" date="2023-07" db="EMBL/GenBank/DDBJ databases">
        <title>The carbon used by Thiothrix.</title>
        <authorList>
            <person name="Chen L."/>
        </authorList>
    </citation>
    <scope>NUCLEOTIDE SEQUENCE [LARGE SCALE GENOMIC DNA]</scope>
</reference>